<evidence type="ECO:0000259" key="3">
    <source>
        <dbReference type="Pfam" id="PF01370"/>
    </source>
</evidence>
<feature type="compositionally biased region" description="Low complexity" evidence="2">
    <location>
        <begin position="125"/>
        <end position="135"/>
    </location>
</feature>
<sequence>MSSTPDPQYNPTVLVTGSSGHLGKALMLALPSHGYTPVGIDILPSSTTTVVGSVADKEFVKEVFGKFRPEHVIHSAALHKPHVCSHEMREFVRVNVEGTAVLLEVVAGTRGEEGDGGAEEEEGFEPGQSRGQGEQQQEEQRDTRRVPVLTFTYISTTSTFGHALAPPPGHPATLISESVVPQPKNIYGVTKTAAENLCKLAHDQTGLPVVVLRVARFFPEEDDAKNDQTGKDGDGRVSMQGDNLKVLELAYRRADIADVVGACVCAVRRAGEVGWGRYVVSAPSPFLRMSRVAGEDDGGGGEADGKGARQEEEKEILAALGSGEVAEAYERVVPGIRDVFARKGWRFLKRVDRVYDSRRAERELGWRAEYTIARAVEKVARGEEWRTLASMPVQALKEVFAHVITGNMPLMDVSDWEADMRLAKESLIDGFVLNIASQDPSNSKSIERAFEAADNVGNFKLFFSFDYEAQGPWSADQVIDLLTTYAQHEAYFKHEGTHPLVSTFEGAGNADDWNIIKQSIPHIFFMPEWSSAGPFEAANLGGSVADGLFSWGAWPEGKNDMTTDLDQAYRSALGNKPYMMPVSPWFFTNLPGWNKNWLWRGDGLWDLRWNQVAAIQPEYVQILTWNDYGESHYIGPVHEKQLELFNYGRAPINYVKDMPHDAWRKFLPFYISVYKNAGQAPAQVPNEDVVMYYRTTAAKACRSGGTVANKAGHGQTEMPPEEVVEDSVFWAALLNHDAGLSVKVSIGGQETWAKSMSLVPPAGPGKPGVYAGSVPFEGRTGEVVVTVMRGGETIATAKGSREIVDGCDIGVQNWNAVVA</sequence>
<dbReference type="Proteomes" id="UP001583172">
    <property type="component" value="Unassembled WGS sequence"/>
</dbReference>
<dbReference type="Pfam" id="PF03659">
    <property type="entry name" value="Glyco_hydro_71"/>
    <property type="match status" value="1"/>
</dbReference>
<feature type="compositionally biased region" description="Acidic residues" evidence="2">
    <location>
        <begin position="114"/>
        <end position="124"/>
    </location>
</feature>
<dbReference type="SUPFAM" id="SSF51735">
    <property type="entry name" value="NAD(P)-binding Rossmann-fold domains"/>
    <property type="match status" value="1"/>
</dbReference>
<accession>A0ABR3VI65</accession>
<dbReference type="CDD" id="cd08946">
    <property type="entry name" value="SDR_e"/>
    <property type="match status" value="1"/>
</dbReference>
<evidence type="ECO:0000313" key="5">
    <source>
        <dbReference type="Proteomes" id="UP001583172"/>
    </source>
</evidence>
<feature type="region of interest" description="Disordered" evidence="2">
    <location>
        <begin position="108"/>
        <end position="145"/>
    </location>
</feature>
<dbReference type="InterPro" id="IPR036291">
    <property type="entry name" value="NAD(P)-bd_dom_sf"/>
</dbReference>
<dbReference type="InterPro" id="IPR005197">
    <property type="entry name" value="Glyco_hydro_71"/>
</dbReference>
<dbReference type="PANTHER" id="PTHR43000">
    <property type="entry name" value="DTDP-D-GLUCOSE 4,6-DEHYDRATASE-RELATED"/>
    <property type="match status" value="1"/>
</dbReference>
<name>A0ABR3VI65_HUMIN</name>
<reference evidence="4 5" key="1">
    <citation type="journal article" date="2024" name="Commun. Biol.">
        <title>Comparative genomic analysis of thermophilic fungi reveals convergent evolutionary adaptations and gene losses.</title>
        <authorList>
            <person name="Steindorff A.S."/>
            <person name="Aguilar-Pontes M.V."/>
            <person name="Robinson A.J."/>
            <person name="Andreopoulos B."/>
            <person name="LaButti K."/>
            <person name="Kuo A."/>
            <person name="Mondo S."/>
            <person name="Riley R."/>
            <person name="Otillar R."/>
            <person name="Haridas S."/>
            <person name="Lipzen A."/>
            <person name="Grimwood J."/>
            <person name="Schmutz J."/>
            <person name="Clum A."/>
            <person name="Reid I.D."/>
            <person name="Moisan M.C."/>
            <person name="Butler G."/>
            <person name="Nguyen T.T.M."/>
            <person name="Dewar K."/>
            <person name="Conant G."/>
            <person name="Drula E."/>
            <person name="Henrissat B."/>
            <person name="Hansel C."/>
            <person name="Singer S."/>
            <person name="Hutchinson M.I."/>
            <person name="de Vries R.P."/>
            <person name="Natvig D.O."/>
            <person name="Powell A.J."/>
            <person name="Tsang A."/>
            <person name="Grigoriev I.V."/>
        </authorList>
    </citation>
    <scope>NUCLEOTIDE SEQUENCE [LARGE SCALE GENOMIC DNA]</scope>
    <source>
        <strain evidence="4 5">CBS 620.91</strain>
    </source>
</reference>
<evidence type="ECO:0000256" key="2">
    <source>
        <dbReference type="SAM" id="MobiDB-lite"/>
    </source>
</evidence>
<evidence type="ECO:0000313" key="4">
    <source>
        <dbReference type="EMBL" id="KAL1840811.1"/>
    </source>
</evidence>
<dbReference type="EMBL" id="JAZGSY010000098">
    <property type="protein sequence ID" value="KAL1840811.1"/>
    <property type="molecule type" value="Genomic_DNA"/>
</dbReference>
<organism evidence="4 5">
    <name type="scientific">Humicola insolens</name>
    <name type="common">Soft-rot fungus</name>
    <dbReference type="NCBI Taxonomy" id="85995"/>
    <lineage>
        <taxon>Eukaryota</taxon>
        <taxon>Fungi</taxon>
        <taxon>Dikarya</taxon>
        <taxon>Ascomycota</taxon>
        <taxon>Pezizomycotina</taxon>
        <taxon>Sordariomycetes</taxon>
        <taxon>Sordariomycetidae</taxon>
        <taxon>Sordariales</taxon>
        <taxon>Chaetomiaceae</taxon>
        <taxon>Mycothermus</taxon>
    </lineage>
</organism>
<gene>
    <name evidence="4" type="ORF">VTJ49DRAFT_7710</name>
</gene>
<dbReference type="Pfam" id="PF01370">
    <property type="entry name" value="Epimerase"/>
    <property type="match status" value="1"/>
</dbReference>
<protein>
    <recommendedName>
        <fullName evidence="3">NAD-dependent epimerase/dehydratase domain-containing protein</fullName>
    </recommendedName>
</protein>
<feature type="domain" description="NAD-dependent epimerase/dehydratase" evidence="3">
    <location>
        <begin position="13"/>
        <end position="226"/>
    </location>
</feature>
<dbReference type="Gene3D" id="3.40.50.720">
    <property type="entry name" value="NAD(P)-binding Rossmann-like Domain"/>
    <property type="match status" value="1"/>
</dbReference>
<comment type="similarity">
    <text evidence="1">Belongs to the NAD(P)-dependent epimerase/dehydratase family.</text>
</comment>
<dbReference type="InterPro" id="IPR001509">
    <property type="entry name" value="Epimerase_deHydtase"/>
</dbReference>
<evidence type="ECO:0000256" key="1">
    <source>
        <dbReference type="ARBA" id="ARBA00007637"/>
    </source>
</evidence>
<comment type="caution">
    <text evidence="4">The sequence shown here is derived from an EMBL/GenBank/DDBJ whole genome shotgun (WGS) entry which is preliminary data.</text>
</comment>
<dbReference type="CDD" id="cd11577">
    <property type="entry name" value="GH71"/>
    <property type="match status" value="1"/>
</dbReference>
<dbReference type="Gene3D" id="3.20.20.80">
    <property type="entry name" value="Glycosidases"/>
    <property type="match status" value="1"/>
</dbReference>
<feature type="compositionally biased region" description="Basic and acidic residues" evidence="2">
    <location>
        <begin position="303"/>
        <end position="312"/>
    </location>
</feature>
<keyword evidence="5" id="KW-1185">Reference proteome</keyword>
<proteinExistence type="inferred from homology"/>
<feature type="region of interest" description="Disordered" evidence="2">
    <location>
        <begin position="292"/>
        <end position="312"/>
    </location>
</feature>